<comment type="caution">
    <text evidence="2">The sequence shown here is derived from an EMBL/GenBank/DDBJ whole genome shotgun (WGS) entry which is preliminary data.</text>
</comment>
<evidence type="ECO:0000256" key="1">
    <source>
        <dbReference type="SAM" id="MobiDB-lite"/>
    </source>
</evidence>
<feature type="compositionally biased region" description="Low complexity" evidence="1">
    <location>
        <begin position="36"/>
        <end position="50"/>
    </location>
</feature>
<proteinExistence type="predicted"/>
<keyword evidence="3" id="KW-1185">Reference proteome</keyword>
<dbReference type="Proteomes" id="UP001595851">
    <property type="component" value="Unassembled WGS sequence"/>
</dbReference>
<sequence>MDPYIAHPFWQLPDGPLEWRWAWLRKLMQKLDHTGETTPAAPDTPGTAPPHKGGTT</sequence>
<evidence type="ECO:0000313" key="2">
    <source>
        <dbReference type="EMBL" id="MFC4006856.1"/>
    </source>
</evidence>
<protein>
    <submittedName>
        <fullName evidence="2">Uncharacterized protein</fullName>
    </submittedName>
</protein>
<reference evidence="3" key="1">
    <citation type="journal article" date="2019" name="Int. J. Syst. Evol. Microbiol.">
        <title>The Global Catalogue of Microorganisms (GCM) 10K type strain sequencing project: providing services to taxonomists for standard genome sequencing and annotation.</title>
        <authorList>
            <consortium name="The Broad Institute Genomics Platform"/>
            <consortium name="The Broad Institute Genome Sequencing Center for Infectious Disease"/>
            <person name="Wu L."/>
            <person name="Ma J."/>
        </authorList>
    </citation>
    <scope>NUCLEOTIDE SEQUENCE [LARGE SCALE GENOMIC DNA]</scope>
    <source>
        <strain evidence="3">TBRC 1276</strain>
    </source>
</reference>
<evidence type="ECO:0000313" key="3">
    <source>
        <dbReference type="Proteomes" id="UP001595851"/>
    </source>
</evidence>
<gene>
    <name evidence="2" type="ORF">ACFOY2_06470</name>
</gene>
<organism evidence="2 3">
    <name type="scientific">Nonomuraea purpurea</name>
    <dbReference type="NCBI Taxonomy" id="1849276"/>
    <lineage>
        <taxon>Bacteria</taxon>
        <taxon>Bacillati</taxon>
        <taxon>Actinomycetota</taxon>
        <taxon>Actinomycetes</taxon>
        <taxon>Streptosporangiales</taxon>
        <taxon>Streptosporangiaceae</taxon>
        <taxon>Nonomuraea</taxon>
    </lineage>
</organism>
<dbReference type="EMBL" id="JBHSBI010000002">
    <property type="protein sequence ID" value="MFC4006856.1"/>
    <property type="molecule type" value="Genomic_DNA"/>
</dbReference>
<feature type="region of interest" description="Disordered" evidence="1">
    <location>
        <begin position="34"/>
        <end position="56"/>
    </location>
</feature>
<name>A0ABV8FYR8_9ACTN</name>
<accession>A0ABV8FYR8</accession>
<dbReference type="RefSeq" id="WP_379526984.1">
    <property type="nucleotide sequence ID" value="NZ_JBHSBI010000002.1"/>
</dbReference>